<dbReference type="Pfam" id="PF00560">
    <property type="entry name" value="LRR_1"/>
    <property type="match status" value="2"/>
</dbReference>
<dbReference type="InterPro" id="IPR001611">
    <property type="entry name" value="Leu-rich_rpt"/>
</dbReference>
<keyword evidence="6" id="KW-0325">Glycoprotein</keyword>
<reference evidence="7" key="1">
    <citation type="submission" date="2022-04" db="EMBL/GenBank/DDBJ databases">
        <title>Carnegiea gigantea Genome sequencing and assembly v2.</title>
        <authorList>
            <person name="Copetti D."/>
            <person name="Sanderson M.J."/>
            <person name="Burquez A."/>
            <person name="Wojciechowski M.F."/>
        </authorList>
    </citation>
    <scope>NUCLEOTIDE SEQUENCE</scope>
    <source>
        <strain evidence="7">SGP5-SGP5p</strain>
        <tissue evidence="7">Aerial part</tissue>
    </source>
</reference>
<evidence type="ECO:0000256" key="3">
    <source>
        <dbReference type="ARBA" id="ARBA00022729"/>
    </source>
</evidence>
<keyword evidence="4" id="KW-1133">Transmembrane helix</keyword>
<dbReference type="PANTHER" id="PTHR48063:SF101">
    <property type="entry name" value="LRR RECEPTOR-LIKE SERINE_THREONINE-PROTEIN KINASE FLS2"/>
    <property type="match status" value="1"/>
</dbReference>
<evidence type="ECO:0000256" key="6">
    <source>
        <dbReference type="ARBA" id="ARBA00023180"/>
    </source>
</evidence>
<keyword evidence="5" id="KW-0472">Membrane</keyword>
<sequence>MQEVTYWMMRRQRTIKFSRPPSQLRSKLKHNIKAPMKWQQLSNQIAKIIHVSQHEARLCSLCTPVCLDLTVLFSCGFGQSNISNRNNMIQCIGEEREALLQFKQGIQHGIRCENRTNHVIRLDLHAGNFGCVEGKISPSFPRLKHLKYLDLSFNFLESFTVIPSFIGSFRGLKYLNLSRTGFQGEIPHQLANLSSLTSLDLSASGDLYVGTLGWLSHLTSLRDINLSWVNLSQATDWMQVVSKLPFLTNLQMYGCSLSPSIPSSVVYTNTSVDLHLLNFADNKLNDSRMFQGCSTSLHSVLTLNTLTSHPMRLLALFLVL</sequence>
<dbReference type="AlphaFoldDB" id="A0A9Q1KEK0"/>
<dbReference type="EMBL" id="JAKOGI010000147">
    <property type="protein sequence ID" value="KAJ8442039.1"/>
    <property type="molecule type" value="Genomic_DNA"/>
</dbReference>
<comment type="subcellular location">
    <subcellularLocation>
        <location evidence="1">Membrane</location>
        <topology evidence="1">Single-pass type I membrane protein</topology>
    </subcellularLocation>
</comment>
<evidence type="ECO:0000256" key="2">
    <source>
        <dbReference type="ARBA" id="ARBA00022692"/>
    </source>
</evidence>
<accession>A0A9Q1KEK0</accession>
<proteinExistence type="predicted"/>
<comment type="caution">
    <text evidence="7">The sequence shown here is derived from an EMBL/GenBank/DDBJ whole genome shotgun (WGS) entry which is preliminary data.</text>
</comment>
<dbReference type="GO" id="GO:0016020">
    <property type="term" value="C:membrane"/>
    <property type="evidence" value="ECO:0007669"/>
    <property type="project" value="UniProtKB-SubCell"/>
</dbReference>
<keyword evidence="2" id="KW-0812">Transmembrane</keyword>
<evidence type="ECO:0000256" key="4">
    <source>
        <dbReference type="ARBA" id="ARBA00022989"/>
    </source>
</evidence>
<dbReference type="SUPFAM" id="SSF52058">
    <property type="entry name" value="L domain-like"/>
    <property type="match status" value="1"/>
</dbReference>
<keyword evidence="3" id="KW-0732">Signal</keyword>
<dbReference type="Gene3D" id="3.80.10.10">
    <property type="entry name" value="Ribonuclease Inhibitor"/>
    <property type="match status" value="1"/>
</dbReference>
<evidence type="ECO:0000313" key="7">
    <source>
        <dbReference type="EMBL" id="KAJ8442039.1"/>
    </source>
</evidence>
<dbReference type="OrthoDB" id="1937783at2759"/>
<dbReference type="InterPro" id="IPR032675">
    <property type="entry name" value="LRR_dom_sf"/>
</dbReference>
<keyword evidence="8" id="KW-1185">Reference proteome</keyword>
<dbReference type="PANTHER" id="PTHR48063">
    <property type="entry name" value="LRR RECEPTOR-LIKE KINASE"/>
    <property type="match status" value="1"/>
</dbReference>
<evidence type="ECO:0000256" key="1">
    <source>
        <dbReference type="ARBA" id="ARBA00004479"/>
    </source>
</evidence>
<protein>
    <submittedName>
        <fullName evidence="7">Uncharacterized protein</fullName>
    </submittedName>
</protein>
<evidence type="ECO:0000313" key="8">
    <source>
        <dbReference type="Proteomes" id="UP001153076"/>
    </source>
</evidence>
<dbReference type="Proteomes" id="UP001153076">
    <property type="component" value="Unassembled WGS sequence"/>
</dbReference>
<name>A0A9Q1KEK0_9CARY</name>
<gene>
    <name evidence="7" type="ORF">Cgig2_007877</name>
</gene>
<dbReference type="InterPro" id="IPR046956">
    <property type="entry name" value="RLP23-like"/>
</dbReference>
<evidence type="ECO:0000256" key="5">
    <source>
        <dbReference type="ARBA" id="ARBA00023136"/>
    </source>
</evidence>
<organism evidence="7 8">
    <name type="scientific">Carnegiea gigantea</name>
    <dbReference type="NCBI Taxonomy" id="171969"/>
    <lineage>
        <taxon>Eukaryota</taxon>
        <taxon>Viridiplantae</taxon>
        <taxon>Streptophyta</taxon>
        <taxon>Embryophyta</taxon>
        <taxon>Tracheophyta</taxon>
        <taxon>Spermatophyta</taxon>
        <taxon>Magnoliopsida</taxon>
        <taxon>eudicotyledons</taxon>
        <taxon>Gunneridae</taxon>
        <taxon>Pentapetalae</taxon>
        <taxon>Caryophyllales</taxon>
        <taxon>Cactineae</taxon>
        <taxon>Cactaceae</taxon>
        <taxon>Cactoideae</taxon>
        <taxon>Echinocereeae</taxon>
        <taxon>Carnegiea</taxon>
    </lineage>
</organism>